<reference evidence="3 4" key="1">
    <citation type="submission" date="2024-11" db="EMBL/GenBank/DDBJ databases">
        <title>Adaptive evolution of stress response genes in parasites aligns with host niche diversity.</title>
        <authorList>
            <person name="Hahn C."/>
            <person name="Resl P."/>
        </authorList>
    </citation>
    <scope>NUCLEOTIDE SEQUENCE [LARGE SCALE GENOMIC DNA]</scope>
    <source>
        <strain evidence="3">EGGRZ-B1_66</strain>
        <tissue evidence="3">Body</tissue>
    </source>
</reference>
<keyword evidence="1" id="KW-0175">Coiled coil</keyword>
<feature type="coiled-coil region" evidence="1">
    <location>
        <begin position="19"/>
        <end position="46"/>
    </location>
</feature>
<protein>
    <submittedName>
        <fullName evidence="3">Uncharacterized protein</fullName>
    </submittedName>
</protein>
<dbReference type="Proteomes" id="UP001626550">
    <property type="component" value="Unassembled WGS sequence"/>
</dbReference>
<evidence type="ECO:0000313" key="4">
    <source>
        <dbReference type="Proteomes" id="UP001626550"/>
    </source>
</evidence>
<feature type="compositionally biased region" description="Low complexity" evidence="2">
    <location>
        <begin position="64"/>
        <end position="75"/>
    </location>
</feature>
<comment type="caution">
    <text evidence="3">The sequence shown here is derived from an EMBL/GenBank/DDBJ whole genome shotgun (WGS) entry which is preliminary data.</text>
</comment>
<name>A0ABD2QK07_9PLAT</name>
<evidence type="ECO:0000256" key="1">
    <source>
        <dbReference type="SAM" id="Coils"/>
    </source>
</evidence>
<sequence>MVLNCTQSESKVYFYFFKFDQTSMELEQMKKDYEQVKKDRDSYRDTNLMLEYELESSRNPSFISQSHSDPNSSSSFTHDIQSKDQRIKELEKLLEEAQQENARLQQIVHELSSTN</sequence>
<proteinExistence type="predicted"/>
<evidence type="ECO:0000256" key="2">
    <source>
        <dbReference type="SAM" id="MobiDB-lite"/>
    </source>
</evidence>
<accession>A0ABD2QK07</accession>
<dbReference type="AlphaFoldDB" id="A0ABD2QK07"/>
<organism evidence="3 4">
    <name type="scientific">Cichlidogyrus casuarinus</name>
    <dbReference type="NCBI Taxonomy" id="1844966"/>
    <lineage>
        <taxon>Eukaryota</taxon>
        <taxon>Metazoa</taxon>
        <taxon>Spiralia</taxon>
        <taxon>Lophotrochozoa</taxon>
        <taxon>Platyhelminthes</taxon>
        <taxon>Monogenea</taxon>
        <taxon>Monopisthocotylea</taxon>
        <taxon>Dactylogyridea</taxon>
        <taxon>Ancyrocephalidae</taxon>
        <taxon>Cichlidogyrus</taxon>
    </lineage>
</organism>
<keyword evidence="4" id="KW-1185">Reference proteome</keyword>
<gene>
    <name evidence="3" type="ORF">Ciccas_001424</name>
</gene>
<feature type="region of interest" description="Disordered" evidence="2">
    <location>
        <begin position="56"/>
        <end position="83"/>
    </location>
</feature>
<dbReference type="EMBL" id="JBJKFK010000092">
    <property type="protein sequence ID" value="KAL3319893.1"/>
    <property type="molecule type" value="Genomic_DNA"/>
</dbReference>
<evidence type="ECO:0000313" key="3">
    <source>
        <dbReference type="EMBL" id="KAL3319893.1"/>
    </source>
</evidence>